<name>A0A2I1H5Q0_9GLOM</name>
<evidence type="ECO:0000313" key="2">
    <source>
        <dbReference type="Proteomes" id="UP000234323"/>
    </source>
</evidence>
<dbReference type="EMBL" id="LLXI01001556">
    <property type="protein sequence ID" value="PKY54205.1"/>
    <property type="molecule type" value="Genomic_DNA"/>
</dbReference>
<dbReference type="Proteomes" id="UP000234323">
    <property type="component" value="Unassembled WGS sequence"/>
</dbReference>
<evidence type="ECO:0000313" key="1">
    <source>
        <dbReference type="EMBL" id="PKY54205.1"/>
    </source>
</evidence>
<protein>
    <submittedName>
        <fullName evidence="1">Uncharacterized protein</fullName>
    </submittedName>
</protein>
<sequence>MLDFVLSSLDVNISRFTDLFSIIIGLLESFCSKLYRRKKSSLIELLDPKIFMFKVEI</sequence>
<accession>A0A2I1H5Q0</accession>
<dbReference type="AlphaFoldDB" id="A0A2I1H5Q0"/>
<gene>
    <name evidence="1" type="ORF">RhiirA4_409678</name>
</gene>
<organism evidence="1 2">
    <name type="scientific">Rhizophagus irregularis</name>
    <dbReference type="NCBI Taxonomy" id="588596"/>
    <lineage>
        <taxon>Eukaryota</taxon>
        <taxon>Fungi</taxon>
        <taxon>Fungi incertae sedis</taxon>
        <taxon>Mucoromycota</taxon>
        <taxon>Glomeromycotina</taxon>
        <taxon>Glomeromycetes</taxon>
        <taxon>Glomerales</taxon>
        <taxon>Glomeraceae</taxon>
        <taxon>Rhizophagus</taxon>
    </lineage>
</organism>
<comment type="caution">
    <text evidence="1">The sequence shown here is derived from an EMBL/GenBank/DDBJ whole genome shotgun (WGS) entry which is preliminary data.</text>
</comment>
<proteinExistence type="predicted"/>
<reference evidence="1 2" key="1">
    <citation type="submission" date="2015-10" db="EMBL/GenBank/DDBJ databases">
        <title>Genome analyses suggest a sexual origin of heterokaryosis in a supposedly ancient asexual fungus.</title>
        <authorList>
            <person name="Ropars J."/>
            <person name="Sedzielewska K."/>
            <person name="Noel J."/>
            <person name="Charron P."/>
            <person name="Farinelli L."/>
            <person name="Marton T."/>
            <person name="Kruger M."/>
            <person name="Pelin A."/>
            <person name="Brachmann A."/>
            <person name="Corradi N."/>
        </authorList>
    </citation>
    <scope>NUCLEOTIDE SEQUENCE [LARGE SCALE GENOMIC DNA]</scope>
    <source>
        <strain evidence="1 2">A4</strain>
    </source>
</reference>
<keyword evidence="2" id="KW-1185">Reference proteome</keyword>